<dbReference type="Proteomes" id="UP000261620">
    <property type="component" value="Unplaced"/>
</dbReference>
<feature type="transmembrane region" description="Helical" evidence="8">
    <location>
        <begin position="116"/>
        <end position="138"/>
    </location>
</feature>
<keyword evidence="5 7" id="KW-0472">Membrane</keyword>
<comment type="subcellular location">
    <subcellularLocation>
        <location evidence="1">Membrane</location>
        <topology evidence="1">Multi-pass membrane protein</topology>
    </subcellularLocation>
</comment>
<dbReference type="PANTHER" id="PTHR17068:SF12">
    <property type="entry name" value="MYELOID-ASSOCIATED DIFFERENTIATION MARKER-LIKE PROTEIN 2"/>
    <property type="match status" value="1"/>
</dbReference>
<feature type="transmembrane region" description="Helical" evidence="8">
    <location>
        <begin position="25"/>
        <end position="45"/>
    </location>
</feature>
<dbReference type="PANTHER" id="PTHR17068">
    <property type="entry name" value="MYELOID-ASSOCIATED DIFFERENTIATION MARKER MYADM FAMILY MEMBER"/>
    <property type="match status" value="1"/>
</dbReference>
<evidence type="ECO:0000313" key="11">
    <source>
        <dbReference type="Proteomes" id="UP000261620"/>
    </source>
</evidence>
<reference evidence="10" key="1">
    <citation type="submission" date="2025-08" db="UniProtKB">
        <authorList>
            <consortium name="Ensembl"/>
        </authorList>
    </citation>
    <scope>IDENTIFICATION</scope>
</reference>
<reference evidence="10" key="2">
    <citation type="submission" date="2025-09" db="UniProtKB">
        <authorList>
            <consortium name="Ensembl"/>
        </authorList>
    </citation>
    <scope>IDENTIFICATION</scope>
</reference>
<feature type="transmembrane region" description="Helical" evidence="8">
    <location>
        <begin position="195"/>
        <end position="217"/>
    </location>
</feature>
<keyword evidence="11" id="KW-1185">Reference proteome</keyword>
<evidence type="ECO:0000256" key="2">
    <source>
        <dbReference type="ARBA" id="ARBA00022692"/>
    </source>
</evidence>
<evidence type="ECO:0000256" key="8">
    <source>
        <dbReference type="SAM" id="Phobius"/>
    </source>
</evidence>
<dbReference type="InterPro" id="IPR047123">
    <property type="entry name" value="MYADM-like"/>
</dbReference>
<evidence type="ECO:0000256" key="6">
    <source>
        <dbReference type="ARBA" id="ARBA00034721"/>
    </source>
</evidence>
<feature type="domain" description="MARVEL" evidence="9">
    <location>
        <begin position="18"/>
        <end position="145"/>
    </location>
</feature>
<feature type="transmembrane region" description="Helical" evidence="8">
    <location>
        <begin position="159"/>
        <end position="183"/>
    </location>
</feature>
<dbReference type="InterPro" id="IPR008253">
    <property type="entry name" value="Marvel"/>
</dbReference>
<protein>
    <recommendedName>
        <fullName evidence="9">MARVEL domain-containing protein</fullName>
    </recommendedName>
</protein>
<organism evidence="10 11">
    <name type="scientific">Mola mola</name>
    <name type="common">Ocean sunfish</name>
    <name type="synonym">Tetraodon mola</name>
    <dbReference type="NCBI Taxonomy" id="94237"/>
    <lineage>
        <taxon>Eukaryota</taxon>
        <taxon>Metazoa</taxon>
        <taxon>Chordata</taxon>
        <taxon>Craniata</taxon>
        <taxon>Vertebrata</taxon>
        <taxon>Euteleostomi</taxon>
        <taxon>Actinopterygii</taxon>
        <taxon>Neopterygii</taxon>
        <taxon>Teleostei</taxon>
        <taxon>Neoteleostei</taxon>
        <taxon>Acanthomorphata</taxon>
        <taxon>Eupercaria</taxon>
        <taxon>Tetraodontiformes</taxon>
        <taxon>Molidae</taxon>
        <taxon>Mola</taxon>
    </lineage>
</organism>
<comment type="similarity">
    <text evidence="6">Belongs to the MAL family.</text>
</comment>
<feature type="transmembrane region" description="Helical" evidence="8">
    <location>
        <begin position="91"/>
        <end position="110"/>
    </location>
</feature>
<dbReference type="PROSITE" id="PS51225">
    <property type="entry name" value="MARVEL"/>
    <property type="match status" value="1"/>
</dbReference>
<evidence type="ECO:0000256" key="5">
    <source>
        <dbReference type="ARBA" id="ARBA00023136"/>
    </source>
</evidence>
<proteinExistence type="inferred from homology"/>
<evidence type="ECO:0000256" key="3">
    <source>
        <dbReference type="ARBA" id="ARBA00022737"/>
    </source>
</evidence>
<keyword evidence="2 7" id="KW-0812">Transmembrane</keyword>
<name>A0A3Q3VUJ4_MOLML</name>
<keyword evidence="3" id="KW-0677">Repeat</keyword>
<dbReference type="OMA" id="MVSPWGV"/>
<keyword evidence="4 8" id="KW-1133">Transmembrane helix</keyword>
<dbReference type="AlphaFoldDB" id="A0A3Q3VUJ4"/>
<feature type="transmembrane region" description="Helical" evidence="8">
    <location>
        <begin position="271"/>
        <end position="293"/>
    </location>
</feature>
<evidence type="ECO:0000313" key="10">
    <source>
        <dbReference type="Ensembl" id="ENSMMOP00000002432.1"/>
    </source>
</evidence>
<dbReference type="GO" id="GO:0016020">
    <property type="term" value="C:membrane"/>
    <property type="evidence" value="ECO:0007669"/>
    <property type="project" value="UniProtKB-SubCell"/>
</dbReference>
<feature type="transmembrane region" description="Helical" evidence="8">
    <location>
        <begin position="51"/>
        <end position="71"/>
    </location>
</feature>
<evidence type="ECO:0000256" key="1">
    <source>
        <dbReference type="ARBA" id="ARBA00004141"/>
    </source>
</evidence>
<evidence type="ECO:0000256" key="4">
    <source>
        <dbReference type="ARBA" id="ARBA00022989"/>
    </source>
</evidence>
<accession>A0A3Q3VUJ4</accession>
<sequence length="297" mass="33486">MTRIVTAFLPLPVSFSHSKCLCQGILRLLEIIFSALAFILVIFRGVMVSPWGVWCEFVWFFCICVPVVLTVMEAKSWQILLAAFLPDWTDLTCGLTLLCGMMIISATIIYGVVFVYFASVVSILCLIASLIATVVFLVDGVMQKMKCPSGYMCSLRGNLRITESFIACIILTAATDHFVFAPWYFRPYVMLCSSFLIAICLIVTVLIIVLNLLTKLLCLQCIKLNMMEFLFNIAAVLAYLLAILIWCIFGYKRYNYNPYICVGCNFADMNTVTIGAIVNLVFYLTFTLQYIIFVKVL</sequence>
<feature type="transmembrane region" description="Helical" evidence="8">
    <location>
        <begin position="229"/>
        <end position="251"/>
    </location>
</feature>
<dbReference type="Ensembl" id="ENSMMOT00000002473.1">
    <property type="protein sequence ID" value="ENSMMOP00000002432.1"/>
    <property type="gene ID" value="ENSMMOG00000001985.1"/>
</dbReference>
<evidence type="ECO:0000259" key="9">
    <source>
        <dbReference type="PROSITE" id="PS51225"/>
    </source>
</evidence>
<evidence type="ECO:0000256" key="7">
    <source>
        <dbReference type="PROSITE-ProRule" id="PRU00581"/>
    </source>
</evidence>